<dbReference type="Pfam" id="PF07804">
    <property type="entry name" value="HipA_C"/>
    <property type="match status" value="1"/>
</dbReference>
<name>A0A1G7ZZY2_9HYPH</name>
<dbReference type="InterPro" id="IPR016869">
    <property type="entry name" value="UCP028135_HipA-like"/>
</dbReference>
<dbReference type="InterPro" id="IPR012893">
    <property type="entry name" value="HipA-like_C"/>
</dbReference>
<evidence type="ECO:0000313" key="6">
    <source>
        <dbReference type="Proteomes" id="UP000199495"/>
    </source>
</evidence>
<dbReference type="Proteomes" id="UP000199495">
    <property type="component" value="Unassembled WGS sequence"/>
</dbReference>
<keyword evidence="6" id="KW-1185">Reference proteome</keyword>
<dbReference type="STRING" id="440168.SAMN04487974_12432"/>
<evidence type="ECO:0000256" key="2">
    <source>
        <dbReference type="ARBA" id="ARBA00022679"/>
    </source>
</evidence>
<evidence type="ECO:0000259" key="4">
    <source>
        <dbReference type="Pfam" id="PF07804"/>
    </source>
</evidence>
<protein>
    <submittedName>
        <fullName evidence="5">Serine/threonine-protein kinase HipA</fullName>
    </submittedName>
</protein>
<sequence length="446" mass="49790">MNLDIEIFLADEWHRAANLFVHEPALGYRGPVTLDYDPQYFLDHASIDYSQGHPARDIRALSVRLPVDLASRYTQKWPPFLLDLIPQGHARRQLALAMGLEENSRAADLPLLLRASGNTIGNIRIAQAEQEERQRLASSTPVGVTWGEMLERSERFMEVFDRFMMIASGSSGLQGEWPKVAMTQSADGLYYPDPIVADDQAMDHVIVKLLRSDKATDRDILRLEGLYSSIAAQIGLNVKKAGTYAPGVLIVPRFDRKIVNGRTIRFGQESIVSALGVSEFGYVGTHESYIEVIKSVSTDPDADVIEYVLRDIANLAMGNTDNHGRNTAIEKYTDGTVRLAPVFDFAPMRLADETIVRSTRWECMKSRGGDTLPNWQVVCDAVYPNDKDRAGKLLASLVAFGERLNEVPKLVASETRDIEPSISRALSRFDEIRKSLTVNLPTLVKR</sequence>
<evidence type="ECO:0000256" key="1">
    <source>
        <dbReference type="ARBA" id="ARBA00010164"/>
    </source>
</evidence>
<reference evidence="5 6" key="1">
    <citation type="submission" date="2016-10" db="EMBL/GenBank/DDBJ databases">
        <authorList>
            <person name="de Groot N.N."/>
        </authorList>
    </citation>
    <scope>NUCLEOTIDE SEQUENCE [LARGE SCALE GENOMIC DNA]</scope>
    <source>
        <strain evidence="5 6">CGMCC 1.10267</strain>
    </source>
</reference>
<dbReference type="RefSeq" id="WP_090599633.1">
    <property type="nucleotide sequence ID" value="NZ_FNCS01000024.1"/>
</dbReference>
<dbReference type="PANTHER" id="PTHR37419">
    <property type="entry name" value="SERINE/THREONINE-PROTEIN KINASE TOXIN HIPA"/>
    <property type="match status" value="1"/>
</dbReference>
<dbReference type="GO" id="GO:0005829">
    <property type="term" value="C:cytosol"/>
    <property type="evidence" value="ECO:0007669"/>
    <property type="project" value="TreeGrafter"/>
</dbReference>
<comment type="similarity">
    <text evidence="1">Belongs to the HipA Ser/Thr kinase family.</text>
</comment>
<evidence type="ECO:0000256" key="3">
    <source>
        <dbReference type="ARBA" id="ARBA00022777"/>
    </source>
</evidence>
<feature type="domain" description="HipA-like C-terminal" evidence="4">
    <location>
        <begin position="173"/>
        <end position="359"/>
    </location>
</feature>
<gene>
    <name evidence="5" type="ORF">SAMN04487974_12432</name>
</gene>
<evidence type="ECO:0000313" key="5">
    <source>
        <dbReference type="EMBL" id="SDH14228.1"/>
    </source>
</evidence>
<dbReference type="GO" id="GO:0004674">
    <property type="term" value="F:protein serine/threonine kinase activity"/>
    <property type="evidence" value="ECO:0007669"/>
    <property type="project" value="TreeGrafter"/>
</dbReference>
<proteinExistence type="inferred from homology"/>
<keyword evidence="2" id="KW-0808">Transferase</keyword>
<accession>A0A1G7ZZY2</accession>
<dbReference type="EMBL" id="FNCS01000024">
    <property type="protein sequence ID" value="SDH14228.1"/>
    <property type="molecule type" value="Genomic_DNA"/>
</dbReference>
<dbReference type="OrthoDB" id="9805913at2"/>
<keyword evidence="3 5" id="KW-0418">Kinase</keyword>
<organism evidence="5 6">
    <name type="scientific">Pelagibacterium luteolum</name>
    <dbReference type="NCBI Taxonomy" id="440168"/>
    <lineage>
        <taxon>Bacteria</taxon>
        <taxon>Pseudomonadati</taxon>
        <taxon>Pseudomonadota</taxon>
        <taxon>Alphaproteobacteria</taxon>
        <taxon>Hyphomicrobiales</taxon>
        <taxon>Devosiaceae</taxon>
        <taxon>Pelagibacterium</taxon>
    </lineage>
</organism>
<dbReference type="PIRSF" id="PIRSF028135">
    <property type="entry name" value="UCP028135_HipA-like"/>
    <property type="match status" value="1"/>
</dbReference>
<dbReference type="AlphaFoldDB" id="A0A1G7ZZY2"/>
<dbReference type="InterPro" id="IPR052028">
    <property type="entry name" value="HipA_Ser/Thr_kinase"/>
</dbReference>
<dbReference type="PANTHER" id="PTHR37419:SF8">
    <property type="entry name" value="TOXIN YJJJ"/>
    <property type="match status" value="1"/>
</dbReference>